<evidence type="ECO:0000256" key="1">
    <source>
        <dbReference type="ARBA" id="ARBA00022801"/>
    </source>
</evidence>
<proteinExistence type="predicted"/>
<dbReference type="InterPro" id="IPR014001">
    <property type="entry name" value="Helicase_ATP-bd"/>
</dbReference>
<dbReference type="InterPro" id="IPR006935">
    <property type="entry name" value="Helicase/UvrB_N"/>
</dbReference>
<dbReference type="AlphaFoldDB" id="X1I1U9"/>
<dbReference type="GO" id="GO:0003677">
    <property type="term" value="F:DNA binding"/>
    <property type="evidence" value="ECO:0007669"/>
    <property type="project" value="InterPro"/>
</dbReference>
<dbReference type="InterPro" id="IPR027417">
    <property type="entry name" value="P-loop_NTPase"/>
</dbReference>
<keyword evidence="1" id="KW-0378">Hydrolase</keyword>
<dbReference type="GO" id="GO:0016787">
    <property type="term" value="F:hydrolase activity"/>
    <property type="evidence" value="ECO:0007669"/>
    <property type="project" value="UniProtKB-KW"/>
</dbReference>
<accession>X1I1U9</accession>
<dbReference type="Gene3D" id="3.40.50.10810">
    <property type="entry name" value="Tandem AAA-ATPase domain"/>
    <property type="match status" value="1"/>
</dbReference>
<dbReference type="PANTHER" id="PTHR45766:SF6">
    <property type="entry name" value="SWI_SNF-RELATED MATRIX-ASSOCIATED ACTIN-DEPENDENT REGULATOR OF CHROMATIN SUBFAMILY A-LIKE PROTEIN 1"/>
    <property type="match status" value="1"/>
</dbReference>
<feature type="non-terminal residue" evidence="3">
    <location>
        <position position="189"/>
    </location>
</feature>
<comment type="caution">
    <text evidence="3">The sequence shown here is derived from an EMBL/GenBank/DDBJ whole genome shotgun (WGS) entry which is preliminary data.</text>
</comment>
<name>X1I1U9_9ZZZZ</name>
<evidence type="ECO:0000313" key="3">
    <source>
        <dbReference type="EMBL" id="GAH60039.1"/>
    </source>
</evidence>
<organism evidence="3">
    <name type="scientific">marine sediment metagenome</name>
    <dbReference type="NCBI Taxonomy" id="412755"/>
    <lineage>
        <taxon>unclassified sequences</taxon>
        <taxon>metagenomes</taxon>
        <taxon>ecological metagenomes</taxon>
    </lineage>
</organism>
<gene>
    <name evidence="3" type="ORF">S03H2_28911</name>
</gene>
<sequence length="189" mass="21103">MPKKADLQYFRAKGLLPFQAEFALSFLESEDETYWQLTSPTGMGKTHLGAALIAHELEEGPDKRILVLAPAALLIQWQDEISTLLSATEPSCKPVIVDRITYLELESKVSLNESPWPLSSIIVMSIDLAKRDDMASSVSTVTWDLIIFDESHLLSGGKRKALFDQLRKSEVARRGLLLTAIPKFFDNVV</sequence>
<dbReference type="EMBL" id="BARU01017425">
    <property type="protein sequence ID" value="GAH60039.1"/>
    <property type="molecule type" value="Genomic_DNA"/>
</dbReference>
<feature type="domain" description="Helicase ATP-binding" evidence="2">
    <location>
        <begin position="26"/>
        <end position="189"/>
    </location>
</feature>
<dbReference type="PROSITE" id="PS51192">
    <property type="entry name" value="HELICASE_ATP_BIND_1"/>
    <property type="match status" value="1"/>
</dbReference>
<reference evidence="3" key="1">
    <citation type="journal article" date="2014" name="Front. Microbiol.">
        <title>High frequency of phylogenetically diverse reductive dehalogenase-homologous genes in deep subseafloor sedimentary metagenomes.</title>
        <authorList>
            <person name="Kawai M."/>
            <person name="Futagami T."/>
            <person name="Toyoda A."/>
            <person name="Takaki Y."/>
            <person name="Nishi S."/>
            <person name="Hori S."/>
            <person name="Arai W."/>
            <person name="Tsubouchi T."/>
            <person name="Morono Y."/>
            <person name="Uchiyama I."/>
            <person name="Ito T."/>
            <person name="Fujiyama A."/>
            <person name="Inagaki F."/>
            <person name="Takami H."/>
        </authorList>
    </citation>
    <scope>NUCLEOTIDE SEQUENCE</scope>
    <source>
        <strain evidence="3">Expedition CK06-06</strain>
    </source>
</reference>
<dbReference type="SUPFAM" id="SSF52540">
    <property type="entry name" value="P-loop containing nucleoside triphosphate hydrolases"/>
    <property type="match status" value="1"/>
</dbReference>
<evidence type="ECO:0000259" key="2">
    <source>
        <dbReference type="PROSITE" id="PS51192"/>
    </source>
</evidence>
<dbReference type="SMART" id="SM00487">
    <property type="entry name" value="DEXDc"/>
    <property type="match status" value="1"/>
</dbReference>
<dbReference type="Pfam" id="PF04851">
    <property type="entry name" value="ResIII"/>
    <property type="match status" value="1"/>
</dbReference>
<protein>
    <recommendedName>
        <fullName evidence="2">Helicase ATP-binding domain-containing protein</fullName>
    </recommendedName>
</protein>
<dbReference type="GO" id="GO:0005524">
    <property type="term" value="F:ATP binding"/>
    <property type="evidence" value="ECO:0007669"/>
    <property type="project" value="InterPro"/>
</dbReference>
<dbReference type="InterPro" id="IPR038718">
    <property type="entry name" value="SNF2-like_sf"/>
</dbReference>
<dbReference type="PANTHER" id="PTHR45766">
    <property type="entry name" value="DNA ANNEALING HELICASE AND ENDONUCLEASE ZRANB3 FAMILY MEMBER"/>
    <property type="match status" value="1"/>
</dbReference>